<protein>
    <submittedName>
        <fullName evidence="1">Os12g0444366 protein</fullName>
    </submittedName>
</protein>
<gene>
    <name evidence="1" type="ordered locus">Os12g0444366</name>
    <name evidence="1" type="ORF">OSNPB_120444366</name>
</gene>
<dbReference type="InParanoid" id="A0A0P0Y9T8"/>
<reference evidence="2" key="1">
    <citation type="journal article" date="2005" name="Nature">
        <title>The map-based sequence of the rice genome.</title>
        <authorList>
            <consortium name="International rice genome sequencing project (IRGSP)"/>
            <person name="Matsumoto T."/>
            <person name="Wu J."/>
            <person name="Kanamori H."/>
            <person name="Katayose Y."/>
            <person name="Fujisawa M."/>
            <person name="Namiki N."/>
            <person name="Mizuno H."/>
            <person name="Yamamoto K."/>
            <person name="Antonio B.A."/>
            <person name="Baba T."/>
            <person name="Sakata K."/>
            <person name="Nagamura Y."/>
            <person name="Aoki H."/>
            <person name="Arikawa K."/>
            <person name="Arita K."/>
            <person name="Bito T."/>
            <person name="Chiden Y."/>
            <person name="Fujitsuka N."/>
            <person name="Fukunaka R."/>
            <person name="Hamada M."/>
            <person name="Harada C."/>
            <person name="Hayashi A."/>
            <person name="Hijishita S."/>
            <person name="Honda M."/>
            <person name="Hosokawa S."/>
            <person name="Ichikawa Y."/>
            <person name="Idonuma A."/>
            <person name="Iijima M."/>
            <person name="Ikeda M."/>
            <person name="Ikeno M."/>
            <person name="Ito K."/>
            <person name="Ito S."/>
            <person name="Ito T."/>
            <person name="Ito Y."/>
            <person name="Ito Y."/>
            <person name="Iwabuchi A."/>
            <person name="Kamiya K."/>
            <person name="Karasawa W."/>
            <person name="Kurita K."/>
            <person name="Katagiri S."/>
            <person name="Kikuta A."/>
            <person name="Kobayashi H."/>
            <person name="Kobayashi N."/>
            <person name="Machita K."/>
            <person name="Maehara T."/>
            <person name="Masukawa M."/>
            <person name="Mizubayashi T."/>
            <person name="Mukai Y."/>
            <person name="Nagasaki H."/>
            <person name="Nagata Y."/>
            <person name="Naito S."/>
            <person name="Nakashima M."/>
            <person name="Nakama Y."/>
            <person name="Nakamichi Y."/>
            <person name="Nakamura M."/>
            <person name="Meguro A."/>
            <person name="Negishi M."/>
            <person name="Ohta I."/>
            <person name="Ohta T."/>
            <person name="Okamoto M."/>
            <person name="Ono N."/>
            <person name="Saji S."/>
            <person name="Sakaguchi M."/>
            <person name="Sakai K."/>
            <person name="Shibata M."/>
            <person name="Shimokawa T."/>
            <person name="Song J."/>
            <person name="Takazaki Y."/>
            <person name="Terasawa K."/>
            <person name="Tsugane M."/>
            <person name="Tsuji K."/>
            <person name="Ueda S."/>
            <person name="Waki K."/>
            <person name="Yamagata H."/>
            <person name="Yamamoto M."/>
            <person name="Yamamoto S."/>
            <person name="Yamane H."/>
            <person name="Yoshiki S."/>
            <person name="Yoshihara R."/>
            <person name="Yukawa K."/>
            <person name="Zhong H."/>
            <person name="Yano M."/>
            <person name="Yuan Q."/>
            <person name="Ouyang S."/>
            <person name="Liu J."/>
            <person name="Jones K.M."/>
            <person name="Gansberger K."/>
            <person name="Moffat K."/>
            <person name="Hill J."/>
            <person name="Bera J."/>
            <person name="Fadrosh D."/>
            <person name="Jin S."/>
            <person name="Johri S."/>
            <person name="Kim M."/>
            <person name="Overton L."/>
            <person name="Reardon M."/>
            <person name="Tsitrin T."/>
            <person name="Vuong H."/>
            <person name="Weaver B."/>
            <person name="Ciecko A."/>
            <person name="Tallon L."/>
            <person name="Jackson J."/>
            <person name="Pai G."/>
            <person name="Aken S.V."/>
            <person name="Utterback T."/>
            <person name="Reidmuller S."/>
            <person name="Feldblyum T."/>
            <person name="Hsiao J."/>
            <person name="Zismann V."/>
            <person name="Iobst S."/>
            <person name="de Vazeille A.R."/>
            <person name="Buell C.R."/>
            <person name="Ying K."/>
            <person name="Li Y."/>
            <person name="Lu T."/>
            <person name="Huang Y."/>
            <person name="Zhao Q."/>
            <person name="Feng Q."/>
            <person name="Zhang L."/>
            <person name="Zhu J."/>
            <person name="Weng Q."/>
            <person name="Mu J."/>
            <person name="Lu Y."/>
            <person name="Fan D."/>
            <person name="Liu Y."/>
            <person name="Guan J."/>
            <person name="Zhang Y."/>
            <person name="Yu S."/>
            <person name="Liu X."/>
            <person name="Zhang Y."/>
            <person name="Hong G."/>
            <person name="Han B."/>
            <person name="Choisne N."/>
            <person name="Demange N."/>
            <person name="Orjeda G."/>
            <person name="Samain S."/>
            <person name="Cattolico L."/>
            <person name="Pelletier E."/>
            <person name="Couloux A."/>
            <person name="Segurens B."/>
            <person name="Wincker P."/>
            <person name="D'Hont A."/>
            <person name="Scarpelli C."/>
            <person name="Weissenbach J."/>
            <person name="Salanoubat M."/>
            <person name="Quetier F."/>
            <person name="Yu Y."/>
            <person name="Kim H.R."/>
            <person name="Rambo T."/>
            <person name="Currie J."/>
            <person name="Collura K."/>
            <person name="Luo M."/>
            <person name="Yang T."/>
            <person name="Ammiraju J.S.S."/>
            <person name="Engler F."/>
            <person name="Soderlund C."/>
            <person name="Wing R.A."/>
            <person name="Palmer L.E."/>
            <person name="de la Bastide M."/>
            <person name="Spiegel L."/>
            <person name="Nascimento L."/>
            <person name="Zutavern T."/>
            <person name="O'Shaughnessy A."/>
            <person name="Dike S."/>
            <person name="Dedhia N."/>
            <person name="Preston R."/>
            <person name="Balija V."/>
            <person name="McCombie W.R."/>
            <person name="Chow T."/>
            <person name="Chen H."/>
            <person name="Chung M."/>
            <person name="Chen C."/>
            <person name="Shaw J."/>
            <person name="Wu H."/>
            <person name="Hsiao K."/>
            <person name="Chao Y."/>
            <person name="Chu M."/>
            <person name="Cheng C."/>
            <person name="Hour A."/>
            <person name="Lee P."/>
            <person name="Lin S."/>
            <person name="Lin Y."/>
            <person name="Liou J."/>
            <person name="Liu S."/>
            <person name="Hsing Y."/>
            <person name="Raghuvanshi S."/>
            <person name="Mohanty A."/>
            <person name="Bharti A.K."/>
            <person name="Gaur A."/>
            <person name="Gupta V."/>
            <person name="Kumar D."/>
            <person name="Ravi V."/>
            <person name="Vij S."/>
            <person name="Kapur A."/>
            <person name="Khurana P."/>
            <person name="Khurana P."/>
            <person name="Khurana J.P."/>
            <person name="Tyagi A.K."/>
            <person name="Gaikwad K."/>
            <person name="Singh A."/>
            <person name="Dalal V."/>
            <person name="Srivastava S."/>
            <person name="Dixit A."/>
            <person name="Pal A.K."/>
            <person name="Ghazi I.A."/>
            <person name="Yadav M."/>
            <person name="Pandit A."/>
            <person name="Bhargava A."/>
            <person name="Sureshbabu K."/>
            <person name="Batra K."/>
            <person name="Sharma T.R."/>
            <person name="Mohapatra T."/>
            <person name="Singh N.K."/>
            <person name="Messing J."/>
            <person name="Nelson A.B."/>
            <person name="Fuks G."/>
            <person name="Kavchok S."/>
            <person name="Keizer G."/>
            <person name="Linton E."/>
            <person name="Llaca V."/>
            <person name="Song R."/>
            <person name="Tanyolac B."/>
            <person name="Young S."/>
            <person name="Ho-Il K."/>
            <person name="Hahn J.H."/>
            <person name="Sangsakoo G."/>
            <person name="Vanavichit A."/>
            <person name="de Mattos Luiz.A.T."/>
            <person name="Zimmer P.D."/>
            <person name="Malone G."/>
            <person name="Dellagostin O."/>
            <person name="de Oliveira A.C."/>
            <person name="Bevan M."/>
            <person name="Bancroft I."/>
            <person name="Minx P."/>
            <person name="Cordum H."/>
            <person name="Wilson R."/>
            <person name="Cheng Z."/>
            <person name="Jin W."/>
            <person name="Jiang J."/>
            <person name="Leong S.A."/>
            <person name="Iwama H."/>
            <person name="Gojobori T."/>
            <person name="Itoh T."/>
            <person name="Niimura Y."/>
            <person name="Fujii Y."/>
            <person name="Habara T."/>
            <person name="Sakai H."/>
            <person name="Sato Y."/>
            <person name="Wilson G."/>
            <person name="Kumar K."/>
            <person name="McCouch S."/>
            <person name="Juretic N."/>
            <person name="Hoen D."/>
            <person name="Wright S."/>
            <person name="Bruskiewich R."/>
            <person name="Bureau T."/>
            <person name="Miyao A."/>
            <person name="Hirochika H."/>
            <person name="Nishikawa T."/>
            <person name="Kadowaki K."/>
            <person name="Sugiura M."/>
            <person name="Burr B."/>
            <person name="Sasaki T."/>
        </authorList>
    </citation>
    <scope>NUCLEOTIDE SEQUENCE [LARGE SCALE GENOMIC DNA]</scope>
    <source>
        <strain evidence="2">cv. Nipponbare</strain>
    </source>
</reference>
<evidence type="ECO:0000313" key="1">
    <source>
        <dbReference type="EMBL" id="BAT17001.1"/>
    </source>
</evidence>
<reference evidence="1 2" key="2">
    <citation type="journal article" date="2013" name="Plant Cell Physiol.">
        <title>Rice Annotation Project Database (RAP-DB): an integrative and interactive database for rice genomics.</title>
        <authorList>
            <person name="Sakai H."/>
            <person name="Lee S.S."/>
            <person name="Tanaka T."/>
            <person name="Numa H."/>
            <person name="Kim J."/>
            <person name="Kawahara Y."/>
            <person name="Wakimoto H."/>
            <person name="Yang C.C."/>
            <person name="Iwamoto M."/>
            <person name="Abe T."/>
            <person name="Yamada Y."/>
            <person name="Muto A."/>
            <person name="Inokuchi H."/>
            <person name="Ikemura T."/>
            <person name="Matsumoto T."/>
            <person name="Sasaki T."/>
            <person name="Itoh T."/>
        </authorList>
    </citation>
    <scope>NUCLEOTIDE SEQUENCE [LARGE SCALE GENOMIC DNA]</scope>
    <source>
        <strain evidence="2">cv. Nipponbare</strain>
    </source>
</reference>
<organism evidence="1 2">
    <name type="scientific">Oryza sativa subsp. japonica</name>
    <name type="common">Rice</name>
    <dbReference type="NCBI Taxonomy" id="39947"/>
    <lineage>
        <taxon>Eukaryota</taxon>
        <taxon>Viridiplantae</taxon>
        <taxon>Streptophyta</taxon>
        <taxon>Embryophyta</taxon>
        <taxon>Tracheophyta</taxon>
        <taxon>Spermatophyta</taxon>
        <taxon>Magnoliopsida</taxon>
        <taxon>Liliopsida</taxon>
        <taxon>Poales</taxon>
        <taxon>Poaceae</taxon>
        <taxon>BOP clade</taxon>
        <taxon>Oryzoideae</taxon>
        <taxon>Oryzeae</taxon>
        <taxon>Oryzinae</taxon>
        <taxon>Oryza</taxon>
        <taxon>Oryza sativa</taxon>
    </lineage>
</organism>
<keyword evidence="2" id="KW-1185">Reference proteome</keyword>
<proteinExistence type="predicted"/>
<reference evidence="1 2" key="3">
    <citation type="journal article" date="2013" name="Rice">
        <title>Improvement of the Oryza sativa Nipponbare reference genome using next generation sequence and optical map data.</title>
        <authorList>
            <person name="Kawahara Y."/>
            <person name="de la Bastide M."/>
            <person name="Hamilton J.P."/>
            <person name="Kanamori H."/>
            <person name="McCombie W.R."/>
            <person name="Ouyang S."/>
            <person name="Schwartz D.C."/>
            <person name="Tanaka T."/>
            <person name="Wu J."/>
            <person name="Zhou S."/>
            <person name="Childs K.L."/>
            <person name="Davidson R.M."/>
            <person name="Lin H."/>
            <person name="Quesada-Ocampo L."/>
            <person name="Vaillancourt B."/>
            <person name="Sakai H."/>
            <person name="Lee S.S."/>
            <person name="Kim J."/>
            <person name="Numa H."/>
            <person name="Itoh T."/>
            <person name="Buell C.R."/>
            <person name="Matsumoto T."/>
        </authorList>
    </citation>
    <scope>NUCLEOTIDE SEQUENCE [LARGE SCALE GENOMIC DNA]</scope>
    <source>
        <strain evidence="2">cv. Nipponbare</strain>
    </source>
</reference>
<sequence length="107" mass="11052">MPSPSSASTGASSSPSTQAGYLSYSITVTSSQTKDLRNATLLSSSSSVCHSYLVEAPPVVIVLSIKSAPPCASLSTSSPGPKIVRAVSSSIFSVHRRHSKLINDCHC</sequence>
<dbReference type="Proteomes" id="UP000059680">
    <property type="component" value="Chromosome 12"/>
</dbReference>
<evidence type="ECO:0000313" key="2">
    <source>
        <dbReference type="Proteomes" id="UP000059680"/>
    </source>
</evidence>
<accession>A0A0P0Y9T8</accession>
<dbReference type="EMBL" id="AP014968">
    <property type="protein sequence ID" value="BAT17001.1"/>
    <property type="molecule type" value="Genomic_DNA"/>
</dbReference>
<dbReference type="AlphaFoldDB" id="A0A0P0Y9T8"/>
<name>A0A0P0Y9T8_ORYSJ</name>
<dbReference type="PaxDb" id="39947-A0A0P0Y9T8"/>